<evidence type="ECO:0000256" key="1">
    <source>
        <dbReference type="SAM" id="SignalP"/>
    </source>
</evidence>
<dbReference type="RefSeq" id="WP_345304397.1">
    <property type="nucleotide sequence ID" value="NZ_BAABJE010000017.1"/>
</dbReference>
<name>A0ABP9C5D7_9GAMM</name>
<sequence>MFRPNPCCLAIVAFALAGLATGRAHAQCAAGATGTYQYYAGNTSHQTGSAYGLDCRARPNIDAPGYLVYGPYDTRFGVGPHRASYYLQVNDIATTPKAVIASLQICTHQGRRILAQRDLSRRDFLAANTWKFFTLHFENPCFEEVETAIYQHGNAQFVFGQVYIIKD</sequence>
<feature type="signal peptide" evidence="1">
    <location>
        <begin position="1"/>
        <end position="26"/>
    </location>
</feature>
<evidence type="ECO:0000313" key="2">
    <source>
        <dbReference type="EMBL" id="GAA4803172.1"/>
    </source>
</evidence>
<reference evidence="3" key="1">
    <citation type="journal article" date="2019" name="Int. J. Syst. Evol. Microbiol.">
        <title>The Global Catalogue of Microorganisms (GCM) 10K type strain sequencing project: providing services to taxonomists for standard genome sequencing and annotation.</title>
        <authorList>
            <consortium name="The Broad Institute Genomics Platform"/>
            <consortium name="The Broad Institute Genome Sequencing Center for Infectious Disease"/>
            <person name="Wu L."/>
            <person name="Ma J."/>
        </authorList>
    </citation>
    <scope>NUCLEOTIDE SEQUENCE [LARGE SCALE GENOMIC DNA]</scope>
    <source>
        <strain evidence="3">JCM 18204</strain>
    </source>
</reference>
<keyword evidence="1" id="KW-0732">Signal</keyword>
<keyword evidence="3" id="KW-1185">Reference proteome</keyword>
<gene>
    <name evidence="2" type="ORF">GCM10023307_32450</name>
</gene>
<feature type="chain" id="PRO_5045401344" evidence="1">
    <location>
        <begin position="27"/>
        <end position="167"/>
    </location>
</feature>
<comment type="caution">
    <text evidence="2">The sequence shown here is derived from an EMBL/GenBank/DDBJ whole genome shotgun (WGS) entry which is preliminary data.</text>
</comment>
<evidence type="ECO:0000313" key="3">
    <source>
        <dbReference type="Proteomes" id="UP001499959"/>
    </source>
</evidence>
<organism evidence="2 3">
    <name type="scientific">Lysobacter hankyongensis</name>
    <dbReference type="NCBI Taxonomy" id="1176535"/>
    <lineage>
        <taxon>Bacteria</taxon>
        <taxon>Pseudomonadati</taxon>
        <taxon>Pseudomonadota</taxon>
        <taxon>Gammaproteobacteria</taxon>
        <taxon>Lysobacterales</taxon>
        <taxon>Lysobacteraceae</taxon>
        <taxon>Lysobacter</taxon>
    </lineage>
</organism>
<dbReference type="EMBL" id="BAABJE010000017">
    <property type="protein sequence ID" value="GAA4803172.1"/>
    <property type="molecule type" value="Genomic_DNA"/>
</dbReference>
<proteinExistence type="predicted"/>
<protein>
    <submittedName>
        <fullName evidence="2">Uncharacterized protein</fullName>
    </submittedName>
</protein>
<dbReference type="Proteomes" id="UP001499959">
    <property type="component" value="Unassembled WGS sequence"/>
</dbReference>
<accession>A0ABP9C5D7</accession>